<dbReference type="EMBL" id="RCYZ01000002">
    <property type="protein sequence ID" value="TPG67522.1"/>
    <property type="molecule type" value="Genomic_DNA"/>
</dbReference>
<sequence length="203" mass="23169">MLLPLLTGPPASGPTAVRVTFKSLTKSAYLQAKKGCVTAKPRVTFPFKKGRGRIVIPTAKGQKIYQDKRQGTDDDDQAQFEYAGYTPQFGYHAITAHLWERTQTFLIDKNGQQLELYDAPQYAPDMKSFVVASSGLEYSVYPNSIRLFRFENRAWREVWSIAPKTWEPGQICWVSPNALLLRKKIWTETSFGNTFTYSRMVIK</sequence>
<dbReference type="AlphaFoldDB" id="A0A502H1F9"/>
<proteinExistence type="predicted"/>
<gene>
    <name evidence="1" type="ORF">EAH73_07375</name>
</gene>
<protein>
    <submittedName>
        <fullName evidence="1">Uncharacterized protein</fullName>
    </submittedName>
</protein>
<keyword evidence="2" id="KW-1185">Reference proteome</keyword>
<accession>A0A502H1F9</accession>
<evidence type="ECO:0000313" key="1">
    <source>
        <dbReference type="EMBL" id="TPG67522.1"/>
    </source>
</evidence>
<evidence type="ECO:0000313" key="2">
    <source>
        <dbReference type="Proteomes" id="UP000317646"/>
    </source>
</evidence>
<organism evidence="1 2">
    <name type="scientific">Hymenobacter nivis</name>
    <dbReference type="NCBI Taxonomy" id="1850093"/>
    <lineage>
        <taxon>Bacteria</taxon>
        <taxon>Pseudomonadati</taxon>
        <taxon>Bacteroidota</taxon>
        <taxon>Cytophagia</taxon>
        <taxon>Cytophagales</taxon>
        <taxon>Hymenobacteraceae</taxon>
        <taxon>Hymenobacter</taxon>
    </lineage>
</organism>
<reference evidence="1 2" key="1">
    <citation type="journal article" date="2019" name="Environ. Microbiol.">
        <title>Species interactions and distinct microbial communities in high Arctic permafrost affected cryosols are associated with the CH4 and CO2 gas fluxes.</title>
        <authorList>
            <person name="Altshuler I."/>
            <person name="Hamel J."/>
            <person name="Turney S."/>
            <person name="Magnuson E."/>
            <person name="Levesque R."/>
            <person name="Greer C."/>
            <person name="Whyte L.G."/>
        </authorList>
    </citation>
    <scope>NUCLEOTIDE SEQUENCE [LARGE SCALE GENOMIC DNA]</scope>
    <source>
        <strain evidence="1 2">S9.2P</strain>
    </source>
</reference>
<name>A0A502H1F9_9BACT</name>
<dbReference type="Proteomes" id="UP000317646">
    <property type="component" value="Unassembled WGS sequence"/>
</dbReference>
<comment type="caution">
    <text evidence="1">The sequence shown here is derived from an EMBL/GenBank/DDBJ whole genome shotgun (WGS) entry which is preliminary data.</text>
</comment>